<evidence type="ECO:0000313" key="4">
    <source>
        <dbReference type="Proteomes" id="UP001364224"/>
    </source>
</evidence>
<protein>
    <submittedName>
        <fullName evidence="3">ATP-dependent endonuclease of OLD family</fullName>
    </submittedName>
</protein>
<keyword evidence="3" id="KW-0255">Endonuclease</keyword>
<feature type="domain" description="ATPase AAA-type core" evidence="2">
    <location>
        <begin position="289"/>
        <end position="416"/>
    </location>
</feature>
<evidence type="ECO:0000259" key="1">
    <source>
        <dbReference type="Pfam" id="PF13175"/>
    </source>
</evidence>
<dbReference type="CDD" id="cd00267">
    <property type="entry name" value="ABC_ATPase"/>
    <property type="match status" value="1"/>
</dbReference>
<dbReference type="SUPFAM" id="SSF52540">
    <property type="entry name" value="P-loop containing nucleoside triphosphate hydrolases"/>
    <property type="match status" value="1"/>
</dbReference>
<keyword evidence="4" id="KW-1185">Reference proteome</keyword>
<dbReference type="Pfam" id="PF13175">
    <property type="entry name" value="AAA_15"/>
    <property type="match status" value="1"/>
</dbReference>
<feature type="domain" description="Endonuclease GajA/Old nuclease/RecF-like AAA" evidence="1">
    <location>
        <begin position="1"/>
        <end position="45"/>
    </location>
</feature>
<dbReference type="InterPro" id="IPR003959">
    <property type="entry name" value="ATPase_AAA_core"/>
</dbReference>
<dbReference type="EMBL" id="JAZHRV010000001">
    <property type="protein sequence ID" value="MEH2560146.1"/>
    <property type="molecule type" value="Genomic_DNA"/>
</dbReference>
<gene>
    <name evidence="3" type="ORF">V1286_007675</name>
</gene>
<sequence>MKLTNFSVENFRSVENSGDIPIEQLTALVGRNESGKSNLLLALETVNPIGGRKDIDPVKNFPRGRHLNQCKPNTVVARTTWELSDRQRTELAGIIKDQTISKVVIARTYHAAQTSVELVGLKAPVLDPKKVTGQLRRLTPVLDGVVNGLSEPHLDPSEKALQALTDAANKPDDPKAWGANVVKTSKAFRAAMGAAGIALNENADELLAGLEELASDISTFDEAHGKARAKVLEWVPPFIYIAEFPELDGHQNLAKMQKRRSENQLTEADKNFEKLAQVAGFDPDEIHSLQSDHEKRQTLLSRASALITKEMRRLWKDKKLTVRLSPDGPNLDTLIYDENVEYPVEVNLDERSRGFRWFFSFYIAFSADTQGGDATDAILLLDEPGLYLHARSQEDLLHHLRDDYGNQIIYTTHSPFMIPPDLIEVVRTVNITEKGTQVTKDPSGDARTLFPIQAALGYNLSQTLFVGSANLVVEGVTDFWILSSVNDYFAETGKTRLVEKMVLTPAGGAGKVSYMTSLLASQELDVIVLLDDDKAGRDQREELIKSKVLRDTSIVFTAAAFDPSPAESDIEDIIDPAIYTDLVNKTYAKELKGKTLNLNSKIPRIVKRYEEAFEAIGMEFFKTRPAREFMVQMGKDPTKVLTGTSIEQFERLIQEINSRYQKHKAAGRSAFQ</sequence>
<reference evidence="3 4" key="1">
    <citation type="submission" date="2024-02" db="EMBL/GenBank/DDBJ databases">
        <title>Adaptive strategies in a cosmopolitan and abundant soil bacterium.</title>
        <authorList>
            <person name="Carini P."/>
        </authorList>
    </citation>
    <scope>NUCLEOTIDE SEQUENCE [LARGE SCALE GENOMIC DNA]</scope>
    <source>
        <strain evidence="3 4">AZCC 1608</strain>
    </source>
</reference>
<dbReference type="InterPro" id="IPR027417">
    <property type="entry name" value="P-loop_NTPase"/>
</dbReference>
<organism evidence="3 4">
    <name type="scientific">Bradyrhizobium algeriense</name>
    <dbReference type="NCBI Taxonomy" id="634784"/>
    <lineage>
        <taxon>Bacteria</taxon>
        <taxon>Pseudomonadati</taxon>
        <taxon>Pseudomonadota</taxon>
        <taxon>Alphaproteobacteria</taxon>
        <taxon>Hyphomicrobiales</taxon>
        <taxon>Nitrobacteraceae</taxon>
        <taxon>Bradyrhizobium</taxon>
    </lineage>
</organism>
<dbReference type="InterPro" id="IPR051396">
    <property type="entry name" value="Bact_Antivir_Def_Nuclease"/>
</dbReference>
<dbReference type="Proteomes" id="UP001364224">
    <property type="component" value="Unassembled WGS sequence"/>
</dbReference>
<comment type="caution">
    <text evidence="3">The sequence shown here is derived from an EMBL/GenBank/DDBJ whole genome shotgun (WGS) entry which is preliminary data.</text>
</comment>
<keyword evidence="3" id="KW-0540">Nuclease</keyword>
<evidence type="ECO:0000313" key="3">
    <source>
        <dbReference type="EMBL" id="MEH2560146.1"/>
    </source>
</evidence>
<dbReference type="Pfam" id="PF13304">
    <property type="entry name" value="AAA_21"/>
    <property type="match status" value="1"/>
</dbReference>
<keyword evidence="3" id="KW-0378">Hydrolase</keyword>
<dbReference type="Gene3D" id="3.40.50.300">
    <property type="entry name" value="P-loop containing nucleotide triphosphate hydrolases"/>
    <property type="match status" value="1"/>
</dbReference>
<accession>A0ABU8BNK8</accession>
<dbReference type="RefSeq" id="WP_334489010.1">
    <property type="nucleotide sequence ID" value="NZ_JAZHRV010000001.1"/>
</dbReference>
<dbReference type="PANTHER" id="PTHR43581:SF3">
    <property type="entry name" value="AAA+ ATPASE DOMAIN-CONTAINING PROTEIN"/>
    <property type="match status" value="1"/>
</dbReference>
<dbReference type="InterPro" id="IPR041685">
    <property type="entry name" value="AAA_GajA/Old/RecF-like"/>
</dbReference>
<evidence type="ECO:0000259" key="2">
    <source>
        <dbReference type="Pfam" id="PF13304"/>
    </source>
</evidence>
<proteinExistence type="predicted"/>
<dbReference type="GO" id="GO:0004519">
    <property type="term" value="F:endonuclease activity"/>
    <property type="evidence" value="ECO:0007669"/>
    <property type="project" value="UniProtKB-KW"/>
</dbReference>
<dbReference type="PANTHER" id="PTHR43581">
    <property type="entry name" value="ATP/GTP PHOSPHATASE"/>
    <property type="match status" value="1"/>
</dbReference>
<name>A0ABU8BNK8_9BRAD</name>